<feature type="domain" description="EamA" evidence="8">
    <location>
        <begin position="3"/>
        <end position="138"/>
    </location>
</feature>
<protein>
    <recommendedName>
        <fullName evidence="8">EamA domain-containing protein</fullName>
    </recommendedName>
</protein>
<dbReference type="PANTHER" id="PTHR32322">
    <property type="entry name" value="INNER MEMBRANE TRANSPORTER"/>
    <property type="match status" value="1"/>
</dbReference>
<feature type="transmembrane region" description="Helical" evidence="7">
    <location>
        <begin position="231"/>
        <end position="249"/>
    </location>
</feature>
<dbReference type="Gene3D" id="1.10.3730.20">
    <property type="match status" value="1"/>
</dbReference>
<dbReference type="EMBL" id="CP015756">
    <property type="protein sequence ID" value="APC38985.1"/>
    <property type="molecule type" value="Genomic_DNA"/>
</dbReference>
<keyword evidence="6 7" id="KW-0472">Membrane</keyword>
<feature type="transmembrane region" description="Helical" evidence="7">
    <location>
        <begin position="35"/>
        <end position="54"/>
    </location>
</feature>
<sequence length="313" mass="34871">MKKGFWFIILSAFLFSTMEIVLKMVSNQFNPIQISFLRFFIGSIMLLPLALKNLRGKKLRLNRNDYSFFILTGFICVVVSMTFYQLAIFYCKASIVAVLFSCNPIFVVTFAFFLIGEKLYKHTIITMGLSIIGMICILNPFNMTISLQGIIFIVISTVTFALYSVISNKKSEKFGGVVLTCFSFLMGSLEMLVLILITKLSFISKILSDNGLNEFANIPILHGITISNIPMLAYISIFVTGLGYTFYILAMEETSASTASIVFFIKPALAPILALIILKEAIAANTMIGIAFIVIGSIINFRENNKLARNTIS</sequence>
<comment type="subcellular location">
    <subcellularLocation>
        <location evidence="1">Cell membrane</location>
        <topology evidence="1">Multi-pass membrane protein</topology>
    </subcellularLocation>
</comment>
<feature type="transmembrane region" description="Helical" evidence="7">
    <location>
        <begin position="93"/>
        <end position="115"/>
    </location>
</feature>
<feature type="transmembrane region" description="Helical" evidence="7">
    <location>
        <begin position="122"/>
        <end position="141"/>
    </location>
</feature>
<evidence type="ECO:0000256" key="6">
    <source>
        <dbReference type="ARBA" id="ARBA00023136"/>
    </source>
</evidence>
<evidence type="ECO:0000259" key="8">
    <source>
        <dbReference type="Pfam" id="PF00892"/>
    </source>
</evidence>
<dbReference type="InterPro" id="IPR000620">
    <property type="entry name" value="EamA_dom"/>
</dbReference>
<evidence type="ECO:0000256" key="5">
    <source>
        <dbReference type="ARBA" id="ARBA00022989"/>
    </source>
</evidence>
<reference evidence="10" key="1">
    <citation type="journal article" date="2016" name="Front. Microbiol.">
        <title>Complete Genome Sequence of Clostridium estertheticum DSM 8809, a Microbe Identified in Spoiled Vacuum Packed Beef.</title>
        <authorList>
            <person name="Yu Z."/>
            <person name="Gunn L."/>
            <person name="Brennan E."/>
            <person name="Reid R."/>
            <person name="Wall P.G."/>
            <person name="Gaora O.P."/>
            <person name="Hurley D."/>
            <person name="Bolton D."/>
            <person name="Fanning S."/>
        </authorList>
    </citation>
    <scope>NUCLEOTIDE SEQUENCE [LARGE SCALE GENOMIC DNA]</scope>
    <source>
        <strain evidence="10">DSM 8809</strain>
    </source>
</reference>
<keyword evidence="5 7" id="KW-1133">Transmembrane helix</keyword>
<feature type="transmembrane region" description="Helical" evidence="7">
    <location>
        <begin position="147"/>
        <end position="165"/>
    </location>
</feature>
<dbReference type="Proteomes" id="UP000182569">
    <property type="component" value="Chromosome"/>
</dbReference>
<comment type="similarity">
    <text evidence="2">Belongs to the EamA transporter family.</text>
</comment>
<keyword evidence="3" id="KW-1003">Cell membrane</keyword>
<dbReference type="SUPFAM" id="SSF103481">
    <property type="entry name" value="Multidrug resistance efflux transporter EmrE"/>
    <property type="match status" value="2"/>
</dbReference>
<proteinExistence type="inferred from homology"/>
<dbReference type="STRING" id="1552.A7L45_02345"/>
<dbReference type="GO" id="GO:0005886">
    <property type="term" value="C:plasma membrane"/>
    <property type="evidence" value="ECO:0007669"/>
    <property type="project" value="UniProtKB-SubCell"/>
</dbReference>
<keyword evidence="4 7" id="KW-0812">Transmembrane</keyword>
<feature type="transmembrane region" description="Helical" evidence="7">
    <location>
        <begin position="282"/>
        <end position="301"/>
    </location>
</feature>
<dbReference type="PANTHER" id="PTHR32322:SF18">
    <property type="entry name" value="S-ADENOSYLMETHIONINE_S-ADENOSYLHOMOCYSTEINE TRANSPORTER"/>
    <property type="match status" value="1"/>
</dbReference>
<evidence type="ECO:0000256" key="3">
    <source>
        <dbReference type="ARBA" id="ARBA00022475"/>
    </source>
</evidence>
<dbReference type="Pfam" id="PF00892">
    <property type="entry name" value="EamA"/>
    <property type="match status" value="2"/>
</dbReference>
<feature type="transmembrane region" description="Helical" evidence="7">
    <location>
        <begin position="66"/>
        <end position="87"/>
    </location>
</feature>
<evidence type="ECO:0000313" key="9">
    <source>
        <dbReference type="EMBL" id="APC38985.1"/>
    </source>
</evidence>
<dbReference type="InterPro" id="IPR037185">
    <property type="entry name" value="EmrE-like"/>
</dbReference>
<keyword evidence="10" id="KW-1185">Reference proteome</keyword>
<evidence type="ECO:0000256" key="7">
    <source>
        <dbReference type="SAM" id="Phobius"/>
    </source>
</evidence>
<feature type="domain" description="EamA" evidence="8">
    <location>
        <begin position="148"/>
        <end position="300"/>
    </location>
</feature>
<evidence type="ECO:0000256" key="4">
    <source>
        <dbReference type="ARBA" id="ARBA00022692"/>
    </source>
</evidence>
<feature type="transmembrane region" description="Helical" evidence="7">
    <location>
        <begin position="256"/>
        <end position="276"/>
    </location>
</feature>
<dbReference type="KEGG" id="ceu:A7L45_02345"/>
<feature type="transmembrane region" description="Helical" evidence="7">
    <location>
        <begin position="177"/>
        <end position="197"/>
    </location>
</feature>
<name>A0A1J0GCB4_9CLOT</name>
<gene>
    <name evidence="9" type="ORF">A7L45_02345</name>
</gene>
<organism evidence="9 10">
    <name type="scientific">Clostridium estertheticum subsp. estertheticum</name>
    <dbReference type="NCBI Taxonomy" id="1552"/>
    <lineage>
        <taxon>Bacteria</taxon>
        <taxon>Bacillati</taxon>
        <taxon>Bacillota</taxon>
        <taxon>Clostridia</taxon>
        <taxon>Eubacteriales</taxon>
        <taxon>Clostridiaceae</taxon>
        <taxon>Clostridium</taxon>
    </lineage>
</organism>
<dbReference type="RefSeq" id="WP_071611282.1">
    <property type="nucleotide sequence ID" value="NZ_CP015756.1"/>
</dbReference>
<dbReference type="InterPro" id="IPR050638">
    <property type="entry name" value="AA-Vitamin_Transporters"/>
</dbReference>
<dbReference type="OrthoDB" id="9813604at2"/>
<accession>A0A1J0GCB4</accession>
<evidence type="ECO:0000256" key="2">
    <source>
        <dbReference type="ARBA" id="ARBA00007362"/>
    </source>
</evidence>
<dbReference type="AlphaFoldDB" id="A0A1J0GCB4"/>
<evidence type="ECO:0000256" key="1">
    <source>
        <dbReference type="ARBA" id="ARBA00004651"/>
    </source>
</evidence>
<evidence type="ECO:0000313" key="10">
    <source>
        <dbReference type="Proteomes" id="UP000182569"/>
    </source>
</evidence>